<dbReference type="GO" id="GO:0004497">
    <property type="term" value="F:monooxygenase activity"/>
    <property type="evidence" value="ECO:0007669"/>
    <property type="project" value="UniProtKB-KW"/>
</dbReference>
<dbReference type="STRING" id="13249.T1HBE8"/>
<dbReference type="InterPro" id="IPR036396">
    <property type="entry name" value="Cyt_P450_sf"/>
</dbReference>
<keyword evidence="8" id="KW-0492">Microsome</keyword>
<dbReference type="PANTHER" id="PTHR24292">
    <property type="entry name" value="CYTOCHROME P450"/>
    <property type="match status" value="1"/>
</dbReference>
<dbReference type="Pfam" id="PF00067">
    <property type="entry name" value="p450"/>
    <property type="match status" value="1"/>
</dbReference>
<dbReference type="HOGENOM" id="CLU_001570_5_8_1"/>
<evidence type="ECO:0008006" key="15">
    <source>
        <dbReference type="Google" id="ProtNLM"/>
    </source>
</evidence>
<dbReference type="GO" id="GO:0005506">
    <property type="term" value="F:iron ion binding"/>
    <property type="evidence" value="ECO:0007669"/>
    <property type="project" value="InterPro"/>
</dbReference>
<evidence type="ECO:0000256" key="4">
    <source>
        <dbReference type="ARBA" id="ARBA00010617"/>
    </source>
</evidence>
<dbReference type="GO" id="GO:0005789">
    <property type="term" value="C:endoplasmic reticulum membrane"/>
    <property type="evidence" value="ECO:0007669"/>
    <property type="project" value="UniProtKB-SubCell"/>
</dbReference>
<evidence type="ECO:0000256" key="12">
    <source>
        <dbReference type="ARBA" id="ARBA00023136"/>
    </source>
</evidence>
<comment type="similarity">
    <text evidence="4">Belongs to the cytochrome P450 family.</text>
</comment>
<dbReference type="SUPFAM" id="SSF48264">
    <property type="entry name" value="Cytochrome P450"/>
    <property type="match status" value="1"/>
</dbReference>
<keyword evidence="9" id="KW-0560">Oxidoreductase</keyword>
<dbReference type="eggNOG" id="KOG0158">
    <property type="taxonomic scope" value="Eukaryota"/>
</dbReference>
<comment type="subcellular location">
    <subcellularLocation>
        <location evidence="3">Endoplasmic reticulum membrane</location>
        <topology evidence="3">Peripheral membrane protein</topology>
    </subcellularLocation>
    <subcellularLocation>
        <location evidence="2">Microsome membrane</location>
        <topology evidence="2">Peripheral membrane protein</topology>
    </subcellularLocation>
</comment>
<name>T1HBE8_RHOPR</name>
<keyword evidence="7" id="KW-0256">Endoplasmic reticulum</keyword>
<dbReference type="Proteomes" id="UP000015103">
    <property type="component" value="Unassembled WGS sequence"/>
</dbReference>
<keyword evidence="6" id="KW-0479">Metal-binding</keyword>
<evidence type="ECO:0000313" key="14">
    <source>
        <dbReference type="Proteomes" id="UP000015103"/>
    </source>
</evidence>
<dbReference type="AlphaFoldDB" id="T1HBE8"/>
<proteinExistence type="inferred from homology"/>
<evidence type="ECO:0000256" key="9">
    <source>
        <dbReference type="ARBA" id="ARBA00023002"/>
    </source>
</evidence>
<sequence length="295" mass="34789">MWFTISLLGIVTFLFWYFSAPFYWRKRNVPYLKPFPIFGNFFSMFTKGLIDFNASLYTNFPGKPFYGLHFYTRPALFVKDPELIQKILITDFEYFTSHGMYSNQDRDPAGGNLFHIYGQEWKEMRGKLSQYFTPGKVKAMLTYVDKSLQKAMEHIDNNIAANEPVEMKYVLMNITTDVITQAIFGVETDTFKNKDSIFSEVAEQMFKVKLTSRTFVSIISPKLYDLLKLCVLDDKSNATVVDIVRQTVEYRRKENVQMQDYLQGMMELMDNYTDSGQKYFPDRTRVPREYNYKFL</sequence>
<evidence type="ECO:0000313" key="13">
    <source>
        <dbReference type="EnsemblMetazoa" id="RPRC001358-PA"/>
    </source>
</evidence>
<dbReference type="InterPro" id="IPR001128">
    <property type="entry name" value="Cyt_P450"/>
</dbReference>
<dbReference type="PANTHER" id="PTHR24292:SF104">
    <property type="entry name" value="CYTOCHROME P450 308A1-RELATED"/>
    <property type="match status" value="1"/>
</dbReference>
<comment type="cofactor">
    <cofactor evidence="1">
        <name>heme</name>
        <dbReference type="ChEBI" id="CHEBI:30413"/>
    </cofactor>
</comment>
<evidence type="ECO:0000256" key="8">
    <source>
        <dbReference type="ARBA" id="ARBA00022848"/>
    </source>
</evidence>
<dbReference type="GO" id="GO:0016705">
    <property type="term" value="F:oxidoreductase activity, acting on paired donors, with incorporation or reduction of molecular oxygen"/>
    <property type="evidence" value="ECO:0007669"/>
    <property type="project" value="InterPro"/>
</dbReference>
<dbReference type="EnsemblMetazoa" id="RPRC001358-RA">
    <property type="protein sequence ID" value="RPRC001358-PA"/>
    <property type="gene ID" value="RPRC001358"/>
</dbReference>
<dbReference type="GO" id="GO:0020037">
    <property type="term" value="F:heme binding"/>
    <property type="evidence" value="ECO:0007669"/>
    <property type="project" value="InterPro"/>
</dbReference>
<dbReference type="InterPro" id="IPR002402">
    <property type="entry name" value="Cyt_P450_E_grp-II"/>
</dbReference>
<evidence type="ECO:0000256" key="5">
    <source>
        <dbReference type="ARBA" id="ARBA00022617"/>
    </source>
</evidence>
<dbReference type="Gene3D" id="1.10.630.10">
    <property type="entry name" value="Cytochrome P450"/>
    <property type="match status" value="1"/>
</dbReference>
<keyword evidence="12" id="KW-0472">Membrane</keyword>
<evidence type="ECO:0000256" key="3">
    <source>
        <dbReference type="ARBA" id="ARBA00004406"/>
    </source>
</evidence>
<reference evidence="13" key="1">
    <citation type="submission" date="2015-05" db="UniProtKB">
        <authorList>
            <consortium name="EnsemblMetazoa"/>
        </authorList>
    </citation>
    <scope>IDENTIFICATION</scope>
</reference>
<organism evidence="13 14">
    <name type="scientific">Rhodnius prolixus</name>
    <name type="common">Triatomid bug</name>
    <dbReference type="NCBI Taxonomy" id="13249"/>
    <lineage>
        <taxon>Eukaryota</taxon>
        <taxon>Metazoa</taxon>
        <taxon>Ecdysozoa</taxon>
        <taxon>Arthropoda</taxon>
        <taxon>Hexapoda</taxon>
        <taxon>Insecta</taxon>
        <taxon>Pterygota</taxon>
        <taxon>Neoptera</taxon>
        <taxon>Paraneoptera</taxon>
        <taxon>Hemiptera</taxon>
        <taxon>Heteroptera</taxon>
        <taxon>Panheteroptera</taxon>
        <taxon>Cimicomorpha</taxon>
        <taxon>Reduviidae</taxon>
        <taxon>Triatominae</taxon>
        <taxon>Rhodnius</taxon>
    </lineage>
</organism>
<evidence type="ECO:0000256" key="10">
    <source>
        <dbReference type="ARBA" id="ARBA00023004"/>
    </source>
</evidence>
<keyword evidence="14" id="KW-1185">Reference proteome</keyword>
<evidence type="ECO:0000256" key="11">
    <source>
        <dbReference type="ARBA" id="ARBA00023033"/>
    </source>
</evidence>
<keyword evidence="10" id="KW-0408">Iron</keyword>
<dbReference type="EMBL" id="ACPB03013843">
    <property type="status" value="NOT_ANNOTATED_CDS"/>
    <property type="molecule type" value="Genomic_DNA"/>
</dbReference>
<evidence type="ECO:0000256" key="7">
    <source>
        <dbReference type="ARBA" id="ARBA00022824"/>
    </source>
</evidence>
<dbReference type="PRINTS" id="PR00464">
    <property type="entry name" value="EP450II"/>
</dbReference>
<evidence type="ECO:0000256" key="6">
    <source>
        <dbReference type="ARBA" id="ARBA00022723"/>
    </source>
</evidence>
<keyword evidence="11" id="KW-0503">Monooxygenase</keyword>
<evidence type="ECO:0000256" key="2">
    <source>
        <dbReference type="ARBA" id="ARBA00004174"/>
    </source>
</evidence>
<dbReference type="VEuPathDB" id="VectorBase:RPRC001358"/>
<dbReference type="InParanoid" id="T1HBE8"/>
<evidence type="ECO:0000256" key="1">
    <source>
        <dbReference type="ARBA" id="ARBA00001971"/>
    </source>
</evidence>
<keyword evidence="5" id="KW-0349">Heme</keyword>
<protein>
    <recommendedName>
        <fullName evidence="15">Cytochrome</fullName>
    </recommendedName>
</protein>
<dbReference type="OMA" id="MESAIYD"/>
<dbReference type="InterPro" id="IPR050476">
    <property type="entry name" value="Insect_CytP450_Detox"/>
</dbReference>
<accession>T1HBE8</accession>